<dbReference type="Proteomes" id="UP001296104">
    <property type="component" value="Unassembled WGS sequence"/>
</dbReference>
<evidence type="ECO:0000313" key="1">
    <source>
        <dbReference type="EMBL" id="CAK4033043.1"/>
    </source>
</evidence>
<proteinExistence type="predicted"/>
<sequence>MPSSPSQPHPPLPTDLQTFKSYILSSSPPNRTPFPDPNDFTTAELESLLHFALATYQTAREKLQELLDERRERQICEVLIQAQETLLALPTHPLAPYTHAFYDVALSAKFADDFRFRNLIVGLKSLILRLQGEREKVEGRFPRGGGDGELSGDEDDWFLAGGGQKAEREQRELCEAIEEHLKTGKEEEAGGGKVEVKVMMG</sequence>
<evidence type="ECO:0000313" key="2">
    <source>
        <dbReference type="Proteomes" id="UP001296104"/>
    </source>
</evidence>
<name>A0AAI8Z5W2_9PEZI</name>
<reference evidence="1" key="1">
    <citation type="submission" date="2023-11" db="EMBL/GenBank/DDBJ databases">
        <authorList>
            <person name="Alioto T."/>
            <person name="Alioto T."/>
            <person name="Gomez Garrido J."/>
        </authorList>
    </citation>
    <scope>NUCLEOTIDE SEQUENCE</scope>
</reference>
<accession>A0AAI8Z5W2</accession>
<protein>
    <submittedName>
        <fullName evidence="1">Uncharacterized protein</fullName>
    </submittedName>
</protein>
<keyword evidence="2" id="KW-1185">Reference proteome</keyword>
<gene>
    <name evidence="1" type="ORF">LECACI_7A008201</name>
</gene>
<comment type="caution">
    <text evidence="1">The sequence shown here is derived from an EMBL/GenBank/DDBJ whole genome shotgun (WGS) entry which is preliminary data.</text>
</comment>
<dbReference type="EMBL" id="CAVMBE010000077">
    <property type="protein sequence ID" value="CAK4033043.1"/>
    <property type="molecule type" value="Genomic_DNA"/>
</dbReference>
<organism evidence="1 2">
    <name type="scientific">Lecanosticta acicola</name>
    <dbReference type="NCBI Taxonomy" id="111012"/>
    <lineage>
        <taxon>Eukaryota</taxon>
        <taxon>Fungi</taxon>
        <taxon>Dikarya</taxon>
        <taxon>Ascomycota</taxon>
        <taxon>Pezizomycotina</taxon>
        <taxon>Dothideomycetes</taxon>
        <taxon>Dothideomycetidae</taxon>
        <taxon>Mycosphaerellales</taxon>
        <taxon>Mycosphaerellaceae</taxon>
        <taxon>Lecanosticta</taxon>
    </lineage>
</organism>
<dbReference type="AlphaFoldDB" id="A0AAI8Z5W2"/>